<proteinExistence type="predicted"/>
<reference evidence="1" key="1">
    <citation type="journal article" date="2022" name="Gene">
        <title>A genome-led study on the pathogenesis of Fusobacterium necrophorum infections.</title>
        <authorList>
            <person name="Thapa G."/>
            <person name="Jayal A."/>
            <person name="Sikazwe E."/>
            <person name="Perry T."/>
            <person name="Mohammed Al Balushi A."/>
            <person name="Livingstone P."/>
        </authorList>
    </citation>
    <scope>NUCLEOTIDE SEQUENCE</scope>
    <source>
        <strain evidence="1">BRON_8</strain>
    </source>
</reference>
<dbReference type="EMBL" id="JAMGTK010000029">
    <property type="protein sequence ID" value="MDK4512922.1"/>
    <property type="molecule type" value="Genomic_DNA"/>
</dbReference>
<accession>A0AAW6WDS7</accession>
<sequence length="57" mass="6766">MEDGDIKRMKEIGGKNYKYIEKIDGAEVKFEKNNEWGTCGIYYISKKWCEVVRDENI</sequence>
<protein>
    <submittedName>
        <fullName evidence="1">Uncharacterized protein</fullName>
    </submittedName>
</protein>
<dbReference type="RefSeq" id="WP_285049411.1">
    <property type="nucleotide sequence ID" value="NZ_JAMGTK010000029.1"/>
</dbReference>
<name>A0AAW6WDS7_9FUSO</name>
<reference evidence="1" key="2">
    <citation type="submission" date="2022-04" db="EMBL/GenBank/DDBJ databases">
        <authorList>
            <person name="Livingstone P.G."/>
        </authorList>
    </citation>
    <scope>NUCLEOTIDE SEQUENCE</scope>
    <source>
        <strain evidence="1">BRON_8</strain>
    </source>
</reference>
<comment type="caution">
    <text evidence="1">The sequence shown here is derived from an EMBL/GenBank/DDBJ whole genome shotgun (WGS) entry which is preliminary data.</text>
</comment>
<gene>
    <name evidence="1" type="ORF">MWG07_11745</name>
</gene>
<keyword evidence="2" id="KW-1185">Reference proteome</keyword>
<dbReference type="Proteomes" id="UP001173223">
    <property type="component" value="Unassembled WGS sequence"/>
</dbReference>
<evidence type="ECO:0000313" key="2">
    <source>
        <dbReference type="Proteomes" id="UP001173223"/>
    </source>
</evidence>
<organism evidence="1 2">
    <name type="scientific">Fusobacterium necrophorum</name>
    <dbReference type="NCBI Taxonomy" id="859"/>
    <lineage>
        <taxon>Bacteria</taxon>
        <taxon>Fusobacteriati</taxon>
        <taxon>Fusobacteriota</taxon>
        <taxon>Fusobacteriia</taxon>
        <taxon>Fusobacteriales</taxon>
        <taxon>Fusobacteriaceae</taxon>
        <taxon>Fusobacterium</taxon>
    </lineage>
</organism>
<dbReference type="AlphaFoldDB" id="A0AAW6WDS7"/>
<evidence type="ECO:0000313" key="1">
    <source>
        <dbReference type="EMBL" id="MDK4512922.1"/>
    </source>
</evidence>